<organism evidence="3">
    <name type="scientific">marine sediment metagenome</name>
    <dbReference type="NCBI Taxonomy" id="412755"/>
    <lineage>
        <taxon>unclassified sequences</taxon>
        <taxon>metagenomes</taxon>
        <taxon>ecological metagenomes</taxon>
    </lineage>
</organism>
<feature type="non-terminal residue" evidence="3">
    <location>
        <position position="372"/>
    </location>
</feature>
<dbReference type="PANTHER" id="PTHR43713">
    <property type="entry name" value="GLUTAMATE-1-SEMIALDEHYDE 2,1-AMINOMUTASE"/>
    <property type="match status" value="1"/>
</dbReference>
<dbReference type="GO" id="GO:0008483">
    <property type="term" value="F:transaminase activity"/>
    <property type="evidence" value="ECO:0007669"/>
    <property type="project" value="InterPro"/>
</dbReference>
<dbReference type="InterPro" id="IPR015421">
    <property type="entry name" value="PyrdxlP-dep_Trfase_major"/>
</dbReference>
<dbReference type="AlphaFoldDB" id="X0SRU1"/>
<evidence type="ECO:0000256" key="1">
    <source>
        <dbReference type="ARBA" id="ARBA00001933"/>
    </source>
</evidence>
<evidence type="ECO:0008006" key="4">
    <source>
        <dbReference type="Google" id="ProtNLM"/>
    </source>
</evidence>
<dbReference type="Gene3D" id="3.90.1150.10">
    <property type="entry name" value="Aspartate Aminotransferase, domain 1"/>
    <property type="match status" value="1"/>
</dbReference>
<dbReference type="SUPFAM" id="SSF53383">
    <property type="entry name" value="PLP-dependent transferases"/>
    <property type="match status" value="1"/>
</dbReference>
<comment type="cofactor">
    <cofactor evidence="1">
        <name>pyridoxal 5'-phosphate</name>
        <dbReference type="ChEBI" id="CHEBI:597326"/>
    </cofactor>
</comment>
<reference evidence="3" key="1">
    <citation type="journal article" date="2014" name="Front. Microbiol.">
        <title>High frequency of phylogenetically diverse reductive dehalogenase-homologous genes in deep subseafloor sedimentary metagenomes.</title>
        <authorList>
            <person name="Kawai M."/>
            <person name="Futagami T."/>
            <person name="Toyoda A."/>
            <person name="Takaki Y."/>
            <person name="Nishi S."/>
            <person name="Hori S."/>
            <person name="Arai W."/>
            <person name="Tsubouchi T."/>
            <person name="Morono Y."/>
            <person name="Uchiyama I."/>
            <person name="Ito T."/>
            <person name="Fujiyama A."/>
            <person name="Inagaki F."/>
            <person name="Takami H."/>
        </authorList>
    </citation>
    <scope>NUCLEOTIDE SEQUENCE</scope>
    <source>
        <strain evidence="3">Expedition CK06-06</strain>
    </source>
</reference>
<dbReference type="Gene3D" id="3.40.640.10">
    <property type="entry name" value="Type I PLP-dependent aspartate aminotransferase-like (Major domain)"/>
    <property type="match status" value="1"/>
</dbReference>
<evidence type="ECO:0000256" key="2">
    <source>
        <dbReference type="ARBA" id="ARBA00022898"/>
    </source>
</evidence>
<gene>
    <name evidence="3" type="ORF">S01H1_14419</name>
</gene>
<dbReference type="PANTHER" id="PTHR43713:SF3">
    <property type="entry name" value="GLUTAMATE-1-SEMIALDEHYDE 2,1-AMINOMUTASE 1, CHLOROPLASTIC-RELATED"/>
    <property type="match status" value="1"/>
</dbReference>
<dbReference type="EMBL" id="BARS01007498">
    <property type="protein sequence ID" value="GAF83784.1"/>
    <property type="molecule type" value="Genomic_DNA"/>
</dbReference>
<protein>
    <recommendedName>
        <fullName evidence="4">Glutamate-1-semialdehyde 2,1-aminomutase</fullName>
    </recommendedName>
</protein>
<name>X0SRU1_9ZZZZ</name>
<sequence length="372" mass="41883">MQKTMTVPDKEYKERRLQELEWERTVRFIPDGVQTMSKMPSRYIQPFYPLYIDKAAGAYVYSGSKKWLDYTCSLGAILLGYHNREVDTAVIEQLSRGIIHPLPNRLETKLAETIVDLIPSAEMVRFVKTGSEATNAAVRIARAATGKDGVVVCGYNGWADFYMSTTDKKKGIPSALFPLSGQVKYNDFEKVQDMFSLSNEVQREVAAIILEPYIYDEPKDDFVRKVVEFAHQNEALVIFDEVVTGFRTKGFSAQKMFDITPDLTCLGKAMANGLPISAVCGKKEFMKELTGDCFVSSTFGAELLSIAAALATIKVLKSKDVIDRIWERGQLLKDGFNEMAADLKGVECVGYPCRTEFRFPTETHRSLLWQEC</sequence>
<dbReference type="InterPro" id="IPR015424">
    <property type="entry name" value="PyrdxlP-dep_Trfase"/>
</dbReference>
<proteinExistence type="predicted"/>
<dbReference type="InterPro" id="IPR015422">
    <property type="entry name" value="PyrdxlP-dep_Trfase_small"/>
</dbReference>
<dbReference type="InterPro" id="IPR005814">
    <property type="entry name" value="Aminotrans_3"/>
</dbReference>
<dbReference type="GO" id="GO:0030170">
    <property type="term" value="F:pyridoxal phosphate binding"/>
    <property type="evidence" value="ECO:0007669"/>
    <property type="project" value="InterPro"/>
</dbReference>
<evidence type="ECO:0000313" key="3">
    <source>
        <dbReference type="EMBL" id="GAF83784.1"/>
    </source>
</evidence>
<comment type="caution">
    <text evidence="3">The sequence shown here is derived from an EMBL/GenBank/DDBJ whole genome shotgun (WGS) entry which is preliminary data.</text>
</comment>
<dbReference type="Pfam" id="PF00202">
    <property type="entry name" value="Aminotran_3"/>
    <property type="match status" value="1"/>
</dbReference>
<accession>X0SRU1</accession>
<keyword evidence="2" id="KW-0663">Pyridoxal phosphate</keyword>